<accession>D1VYS3</accession>
<evidence type="ECO:0000256" key="1">
    <source>
        <dbReference type="SAM" id="Phobius"/>
    </source>
</evidence>
<keyword evidence="1" id="KW-0812">Transmembrane</keyword>
<organism evidence="2 3">
    <name type="scientific">Hoylesella timonensis CRIS 5C-B1</name>
    <dbReference type="NCBI Taxonomy" id="679189"/>
    <lineage>
        <taxon>Bacteria</taxon>
        <taxon>Pseudomonadati</taxon>
        <taxon>Bacteroidota</taxon>
        <taxon>Bacteroidia</taxon>
        <taxon>Bacteroidales</taxon>
        <taxon>Prevotellaceae</taxon>
        <taxon>Hoylesella</taxon>
    </lineage>
</organism>
<dbReference type="Proteomes" id="UP000004001">
    <property type="component" value="Unassembled WGS sequence"/>
</dbReference>
<feature type="transmembrane region" description="Helical" evidence="1">
    <location>
        <begin position="14"/>
        <end position="37"/>
    </location>
</feature>
<reference evidence="2 3" key="1">
    <citation type="submission" date="2009-12" db="EMBL/GenBank/DDBJ databases">
        <title>Genome Sequence of Prevotella timonensis CRIS 5C-B1.</title>
        <authorList>
            <person name="Durkin A.S."/>
            <person name="Madupu R."/>
            <person name="Torralba M."/>
            <person name="Methe B."/>
            <person name="Sutton G."/>
            <person name="Strausberg R.L."/>
            <person name="Nelson K.E."/>
        </authorList>
    </citation>
    <scope>NUCLEOTIDE SEQUENCE [LARGE SCALE GENOMIC DNA]</scope>
    <source>
        <strain evidence="2 3">CRIS 5C-B1</strain>
    </source>
</reference>
<keyword evidence="3" id="KW-1185">Reference proteome</keyword>
<proteinExistence type="predicted"/>
<dbReference type="AlphaFoldDB" id="D1VYS3"/>
<sequence length="38" mass="4729">MLFFAVSSLKNKTSSFYCFHDFFFIFIRFSWVVLFNYQ</sequence>
<keyword evidence="1" id="KW-1133">Transmembrane helix</keyword>
<protein>
    <submittedName>
        <fullName evidence="2">Uncharacterized protein</fullName>
    </submittedName>
</protein>
<gene>
    <name evidence="2" type="ORF">HMPREF9019_1364</name>
</gene>
<comment type="caution">
    <text evidence="2">The sequence shown here is derived from an EMBL/GenBank/DDBJ whole genome shotgun (WGS) entry which is preliminary data.</text>
</comment>
<evidence type="ECO:0000313" key="2">
    <source>
        <dbReference type="EMBL" id="EFA97602.1"/>
    </source>
</evidence>
<keyword evidence="1" id="KW-0472">Membrane</keyword>
<evidence type="ECO:0000313" key="3">
    <source>
        <dbReference type="Proteomes" id="UP000004001"/>
    </source>
</evidence>
<dbReference type="EMBL" id="ADEF01000028">
    <property type="protein sequence ID" value="EFA97602.1"/>
    <property type="molecule type" value="Genomic_DNA"/>
</dbReference>
<name>D1VYS3_9BACT</name>